<feature type="domain" description="Fe2OG dioxygenase" evidence="8">
    <location>
        <begin position="166"/>
        <end position="272"/>
    </location>
</feature>
<dbReference type="Gene3D" id="2.60.120.330">
    <property type="entry name" value="B-lactam Antibiotic, Isopenicillin N Synthase, Chain"/>
    <property type="match status" value="1"/>
</dbReference>
<evidence type="ECO:0000313" key="9">
    <source>
        <dbReference type="EMBL" id="OWM82296.1"/>
    </source>
</evidence>
<organism evidence="9 11">
    <name type="scientific">Punica granatum</name>
    <name type="common">Pomegranate</name>
    <dbReference type="NCBI Taxonomy" id="22663"/>
    <lineage>
        <taxon>Eukaryota</taxon>
        <taxon>Viridiplantae</taxon>
        <taxon>Streptophyta</taxon>
        <taxon>Embryophyta</taxon>
        <taxon>Tracheophyta</taxon>
        <taxon>Spermatophyta</taxon>
        <taxon>Magnoliopsida</taxon>
        <taxon>eudicotyledons</taxon>
        <taxon>Gunneridae</taxon>
        <taxon>Pentapetalae</taxon>
        <taxon>rosids</taxon>
        <taxon>malvids</taxon>
        <taxon>Myrtales</taxon>
        <taxon>Lythraceae</taxon>
        <taxon>Punica</taxon>
    </lineage>
</organism>
<evidence type="ECO:0000256" key="3">
    <source>
        <dbReference type="ARBA" id="ARBA00022964"/>
    </source>
</evidence>
<comment type="similarity">
    <text evidence="1 7">Belongs to the iron/ascorbate-dependent oxidoreductase family.</text>
</comment>
<evidence type="ECO:0000256" key="1">
    <source>
        <dbReference type="ARBA" id="ARBA00008056"/>
    </source>
</evidence>
<dbReference type="FunFam" id="2.60.120.330:FF:000022">
    <property type="entry name" value="Probable 2-oxoglutarate-dependent dioxygenase AOP1.2"/>
    <property type="match status" value="1"/>
</dbReference>
<keyword evidence="12" id="KW-1185">Reference proteome</keyword>
<name>A0A218XC54_PUNGR</name>
<dbReference type="EMBL" id="PGOL01000988">
    <property type="protein sequence ID" value="PKI62058.1"/>
    <property type="molecule type" value="Genomic_DNA"/>
</dbReference>
<sequence>MGSLSDTLPRIPVIDFSGEDLKPQTDPWLRTTKLVKLALEEFGCFVAVYDKVSPDLQDTIFHELEGLFNLPNDVKARNIISDKPYFGYSGNHPLVPLLEGTGIDNATSLEGIQSFASLMWPAGNDRFSDTALSYVKQVSELERAVTRMLFDSYGLQENYYDSHVGSTNYMLRLMKYRAPDPEETDIGCDVHTDKSFFTILHQNEVNGLEIKTKGGDWVGFELSPSSFVVMAGDALMAWSNGRVHSAFHRVVMNRDIGNKSPRYSVGLFTFHSGMIHIPQELVDDEHPLQFKSFEHYGLLRYFATLPQLHERTAKAYCGI</sequence>
<dbReference type="Pfam" id="PF14226">
    <property type="entry name" value="DIOX_N"/>
    <property type="match status" value="1"/>
</dbReference>
<keyword evidence="4 7" id="KW-0560">Oxidoreductase</keyword>
<comment type="function">
    <text evidence="6">Probable 2-oxoglutarate-dependent dioxygenase that may be involved in glucosinolates biosynthesis. May play a role in the production of aliphatic glucosinolates.</text>
</comment>
<keyword evidence="5 7" id="KW-0408">Iron</keyword>
<dbReference type="InterPro" id="IPR050231">
    <property type="entry name" value="Iron_ascorbate_oxido_reductase"/>
</dbReference>
<evidence type="ECO:0000313" key="12">
    <source>
        <dbReference type="Proteomes" id="UP000233551"/>
    </source>
</evidence>
<dbReference type="EMBL" id="MTKT01002011">
    <property type="protein sequence ID" value="OWM82296.1"/>
    <property type="molecule type" value="Genomic_DNA"/>
</dbReference>
<evidence type="ECO:0000256" key="7">
    <source>
        <dbReference type="RuleBase" id="RU003682"/>
    </source>
</evidence>
<dbReference type="InterPro" id="IPR044861">
    <property type="entry name" value="IPNS-like_FE2OG_OXY"/>
</dbReference>
<dbReference type="GeneID" id="116207744"/>
<reference evidence="10 12" key="3">
    <citation type="submission" date="2017-11" db="EMBL/GenBank/DDBJ databases">
        <title>De-novo sequencing of pomegranate (Punica granatum L.) genome.</title>
        <authorList>
            <person name="Akparov Z."/>
            <person name="Amiraslanov A."/>
            <person name="Hajiyeva S."/>
            <person name="Abbasov M."/>
            <person name="Kaur K."/>
            <person name="Hamwieh A."/>
            <person name="Solovyev V."/>
            <person name="Salamov A."/>
            <person name="Braich B."/>
            <person name="Kosarev P."/>
            <person name="Mahmoud A."/>
            <person name="Hajiyev E."/>
            <person name="Babayeva S."/>
            <person name="Izzatullayeva V."/>
            <person name="Mammadov A."/>
            <person name="Mammadov A."/>
            <person name="Sharifova S."/>
            <person name="Ojaghi J."/>
            <person name="Eynullazada K."/>
            <person name="Bayramov B."/>
            <person name="Abdulazimova A."/>
            <person name="Shahmuradov I."/>
        </authorList>
    </citation>
    <scope>NUCLEOTIDE SEQUENCE [LARGE SCALE GENOMIC DNA]</scope>
    <source>
        <strain evidence="10">AG2017</strain>
        <strain evidence="12">cv. AG2017</strain>
        <tissue evidence="10">Leaf</tissue>
    </source>
</reference>
<dbReference type="GO" id="GO:0046872">
    <property type="term" value="F:metal ion binding"/>
    <property type="evidence" value="ECO:0007669"/>
    <property type="project" value="UniProtKB-KW"/>
</dbReference>
<dbReference type="AlphaFoldDB" id="A0A218XC54"/>
<keyword evidence="3" id="KW-0223">Dioxygenase</keyword>
<dbReference type="Proteomes" id="UP000233551">
    <property type="component" value="Unassembled WGS sequence"/>
</dbReference>
<dbReference type="PROSITE" id="PS51471">
    <property type="entry name" value="FE2OG_OXY"/>
    <property type="match status" value="1"/>
</dbReference>
<dbReference type="Proteomes" id="UP000197138">
    <property type="component" value="Unassembled WGS sequence"/>
</dbReference>
<accession>A0A218XC54</accession>
<dbReference type="InterPro" id="IPR027443">
    <property type="entry name" value="IPNS-like_sf"/>
</dbReference>
<dbReference type="InterPro" id="IPR005123">
    <property type="entry name" value="Oxoglu/Fe-dep_dioxygenase_dom"/>
</dbReference>
<keyword evidence="2 7" id="KW-0479">Metal-binding</keyword>
<dbReference type="Pfam" id="PF03171">
    <property type="entry name" value="2OG-FeII_Oxy"/>
    <property type="match status" value="1"/>
</dbReference>
<dbReference type="OrthoDB" id="288590at2759"/>
<evidence type="ECO:0000259" key="8">
    <source>
        <dbReference type="PROSITE" id="PS51471"/>
    </source>
</evidence>
<evidence type="ECO:0000256" key="4">
    <source>
        <dbReference type="ARBA" id="ARBA00023002"/>
    </source>
</evidence>
<gene>
    <name evidence="9" type="ORF">CDL15_Pgr001870</name>
    <name evidence="10" type="ORF">CRG98_017431</name>
</gene>
<reference evidence="9" key="2">
    <citation type="submission" date="2017-06" db="EMBL/GenBank/DDBJ databases">
        <title>The pomegranate genome and the genomics of punicalagin biosynthesis.</title>
        <authorList>
            <person name="Xu C."/>
        </authorList>
    </citation>
    <scope>NUCLEOTIDE SEQUENCE [LARGE SCALE GENOMIC DNA]</scope>
    <source>
        <tissue evidence="9">Fresh leaf</tissue>
    </source>
</reference>
<comment type="caution">
    <text evidence="9">The sequence shown here is derived from an EMBL/GenBank/DDBJ whole genome shotgun (WGS) entry which is preliminary data.</text>
</comment>
<dbReference type="InterPro" id="IPR026992">
    <property type="entry name" value="DIOX_N"/>
</dbReference>
<evidence type="ECO:0000313" key="11">
    <source>
        <dbReference type="Proteomes" id="UP000197138"/>
    </source>
</evidence>
<evidence type="ECO:0000313" key="10">
    <source>
        <dbReference type="EMBL" id="PKI62058.1"/>
    </source>
</evidence>
<proteinExistence type="inferred from homology"/>
<dbReference type="PANTHER" id="PTHR47990">
    <property type="entry name" value="2-OXOGLUTARATE (2OG) AND FE(II)-DEPENDENT OXYGENASE SUPERFAMILY PROTEIN-RELATED"/>
    <property type="match status" value="1"/>
</dbReference>
<evidence type="ECO:0000256" key="5">
    <source>
        <dbReference type="ARBA" id="ARBA00023004"/>
    </source>
</evidence>
<dbReference type="GO" id="GO:0051213">
    <property type="term" value="F:dioxygenase activity"/>
    <property type="evidence" value="ECO:0007669"/>
    <property type="project" value="UniProtKB-KW"/>
</dbReference>
<protein>
    <recommendedName>
        <fullName evidence="8">Fe2OG dioxygenase domain-containing protein</fullName>
    </recommendedName>
</protein>
<dbReference type="STRING" id="22663.A0A218XC54"/>
<dbReference type="SUPFAM" id="SSF51197">
    <property type="entry name" value="Clavaminate synthase-like"/>
    <property type="match status" value="1"/>
</dbReference>
<evidence type="ECO:0000256" key="6">
    <source>
        <dbReference type="ARBA" id="ARBA00057022"/>
    </source>
</evidence>
<reference evidence="11" key="1">
    <citation type="journal article" date="2017" name="Plant J.">
        <title>The pomegranate (Punica granatum L.) genome and the genomics of punicalagin biosynthesis.</title>
        <authorList>
            <person name="Qin G."/>
            <person name="Xu C."/>
            <person name="Ming R."/>
            <person name="Tang H."/>
            <person name="Guyot R."/>
            <person name="Kramer E.M."/>
            <person name="Hu Y."/>
            <person name="Yi X."/>
            <person name="Qi Y."/>
            <person name="Xu X."/>
            <person name="Gao Z."/>
            <person name="Pan H."/>
            <person name="Jian J."/>
            <person name="Tian Y."/>
            <person name="Yue Z."/>
            <person name="Xu Y."/>
        </authorList>
    </citation>
    <scope>NUCLEOTIDE SEQUENCE [LARGE SCALE GENOMIC DNA]</scope>
    <source>
        <strain evidence="11">cv. Dabenzi</strain>
    </source>
</reference>
<evidence type="ECO:0000256" key="2">
    <source>
        <dbReference type="ARBA" id="ARBA00022723"/>
    </source>
</evidence>